<dbReference type="Pfam" id="PF16207">
    <property type="entry name" value="RAWUL"/>
    <property type="match status" value="1"/>
</dbReference>
<dbReference type="InterPro" id="IPR032443">
    <property type="entry name" value="RAWUL"/>
</dbReference>
<dbReference type="Gene3D" id="3.10.20.90">
    <property type="entry name" value="Phosphatidylinositol 3-kinase Catalytic Subunit, Chain A, domain 1"/>
    <property type="match status" value="1"/>
</dbReference>
<proteinExistence type="predicted"/>
<dbReference type="PANTHER" id="PTHR47290">
    <property type="entry name" value="RING FINGER PROTEIN"/>
    <property type="match status" value="1"/>
</dbReference>
<accession>A0ABR2CK34</accession>
<feature type="region of interest" description="Disordered" evidence="1">
    <location>
        <begin position="63"/>
        <end position="89"/>
    </location>
</feature>
<feature type="domain" description="RAWUL" evidence="2">
    <location>
        <begin position="291"/>
        <end position="340"/>
    </location>
</feature>
<dbReference type="EMBL" id="JBBPBM010000052">
    <property type="protein sequence ID" value="KAK8519161.1"/>
    <property type="molecule type" value="Genomic_DNA"/>
</dbReference>
<comment type="caution">
    <text evidence="3">The sequence shown here is derived from an EMBL/GenBank/DDBJ whole genome shotgun (WGS) entry which is preliminary data.</text>
</comment>
<keyword evidence="4" id="KW-1185">Reference proteome</keyword>
<dbReference type="Proteomes" id="UP001472677">
    <property type="component" value="Unassembled WGS sequence"/>
</dbReference>
<evidence type="ECO:0000313" key="4">
    <source>
        <dbReference type="Proteomes" id="UP001472677"/>
    </source>
</evidence>
<protein>
    <recommendedName>
        <fullName evidence="2">RAWUL domain-containing protein</fullName>
    </recommendedName>
</protein>
<organism evidence="3 4">
    <name type="scientific">Hibiscus sabdariffa</name>
    <name type="common">roselle</name>
    <dbReference type="NCBI Taxonomy" id="183260"/>
    <lineage>
        <taxon>Eukaryota</taxon>
        <taxon>Viridiplantae</taxon>
        <taxon>Streptophyta</taxon>
        <taxon>Embryophyta</taxon>
        <taxon>Tracheophyta</taxon>
        <taxon>Spermatophyta</taxon>
        <taxon>Magnoliopsida</taxon>
        <taxon>eudicotyledons</taxon>
        <taxon>Gunneridae</taxon>
        <taxon>Pentapetalae</taxon>
        <taxon>rosids</taxon>
        <taxon>malvids</taxon>
        <taxon>Malvales</taxon>
        <taxon>Malvaceae</taxon>
        <taxon>Malvoideae</taxon>
        <taxon>Hibiscus</taxon>
    </lineage>
</organism>
<sequence>MTMVPAGKFSKQHHLLPHGGFYGYCGGGSIYTESFGHMSRVDHGYDFHTEACLGIGSDLGANPMAEDESRTNSLNEAASNSKDNSHQELELERDEGWLQLGIGGQAQATRCDRNKHDQDDPTARRQGLVELDLLPGGGSLQQARPSAPIFHMPEFRAPPRPPPLMHSFNASLFFQHQQQGSSSMFPYHYQEELSSSSSFRPIHQNIALAAAPSASSSSSSSLVPFGSYFARPFQVQSEMDVAGPSLDVRIIDPPRRPNSGIWFVLQASQNQTKEPFLPQIPKSYLRIKDGKMTVRLLMKYLVNKLRLDSESEVEITCRGQQLQPSLTLQQVRDQIWSSRDAVALLPHTSTADHLMVLHYGRSPN</sequence>
<gene>
    <name evidence="3" type="ORF">V6N12_012387</name>
</gene>
<feature type="compositionally biased region" description="Polar residues" evidence="1">
    <location>
        <begin position="71"/>
        <end position="82"/>
    </location>
</feature>
<evidence type="ECO:0000256" key="1">
    <source>
        <dbReference type="SAM" id="MobiDB-lite"/>
    </source>
</evidence>
<dbReference type="InterPro" id="IPR044171">
    <property type="entry name" value="LAX2-like"/>
</dbReference>
<dbReference type="PANTHER" id="PTHR47290:SF4">
    <property type="entry name" value="RING FINGER PROTEIN"/>
    <property type="match status" value="1"/>
</dbReference>
<name>A0ABR2CK34_9ROSI</name>
<evidence type="ECO:0000259" key="2">
    <source>
        <dbReference type="Pfam" id="PF16207"/>
    </source>
</evidence>
<evidence type="ECO:0000313" key="3">
    <source>
        <dbReference type="EMBL" id="KAK8519161.1"/>
    </source>
</evidence>
<reference evidence="3 4" key="1">
    <citation type="journal article" date="2024" name="G3 (Bethesda)">
        <title>Genome assembly of Hibiscus sabdariffa L. provides insights into metabolisms of medicinal natural products.</title>
        <authorList>
            <person name="Kim T."/>
        </authorList>
    </citation>
    <scope>NUCLEOTIDE SEQUENCE [LARGE SCALE GENOMIC DNA]</scope>
    <source>
        <strain evidence="3">TK-2024</strain>
        <tissue evidence="3">Old leaves</tissue>
    </source>
</reference>